<reference evidence="2 3" key="1">
    <citation type="submission" date="2017-04" db="EMBL/GenBank/DDBJ databases">
        <title>Comparative genome analysis of Subtercola boreus.</title>
        <authorList>
            <person name="Cho Y.-J."/>
            <person name="Cho A."/>
            <person name="Kim O.-S."/>
            <person name="Lee J.-I."/>
        </authorList>
    </citation>
    <scope>NUCLEOTIDE SEQUENCE [LARGE SCALE GENOMIC DNA]</scope>
    <source>
        <strain evidence="2 3">P28004</strain>
    </source>
</reference>
<gene>
    <name evidence="2" type="ORF">B7R25_14390</name>
</gene>
<dbReference type="RefSeq" id="WP_116419673.1">
    <property type="nucleotide sequence ID" value="NZ_NBXC01000030.1"/>
</dbReference>
<evidence type="ECO:0000313" key="3">
    <source>
        <dbReference type="Proteomes" id="UP000257080"/>
    </source>
</evidence>
<evidence type="ECO:0000256" key="1">
    <source>
        <dbReference type="SAM" id="MobiDB-lite"/>
    </source>
</evidence>
<comment type="caution">
    <text evidence="2">The sequence shown here is derived from an EMBL/GenBank/DDBJ whole genome shotgun (WGS) entry which is preliminary data.</text>
</comment>
<dbReference type="OrthoDB" id="5189092at2"/>
<name>A0A3E0W8V0_9MICO</name>
<accession>A0A3E0W8V0</accession>
<dbReference type="AlphaFoldDB" id="A0A3E0W8V0"/>
<dbReference type="EMBL" id="NBXE01000034">
    <property type="protein sequence ID" value="RFA25238.1"/>
    <property type="molecule type" value="Genomic_DNA"/>
</dbReference>
<protein>
    <recommendedName>
        <fullName evidence="4">DUF4232 domain-containing protein</fullName>
    </recommendedName>
</protein>
<proteinExistence type="predicted"/>
<feature type="region of interest" description="Disordered" evidence="1">
    <location>
        <begin position="42"/>
        <end position="98"/>
    </location>
</feature>
<organism evidence="2 3">
    <name type="scientific">Subtercola boreus</name>
    <dbReference type="NCBI Taxonomy" id="120213"/>
    <lineage>
        <taxon>Bacteria</taxon>
        <taxon>Bacillati</taxon>
        <taxon>Actinomycetota</taxon>
        <taxon>Actinomycetes</taxon>
        <taxon>Micrococcales</taxon>
        <taxon>Microbacteriaceae</taxon>
        <taxon>Subtercola</taxon>
    </lineage>
</organism>
<sequence>MSTARPRRPSPRVYRRRRAVALLVLVAAVVVVLLVILRPGSGGAATPAGSPQTGSPTPTSSGPPDVAATPGATGSSTQPTGSATPATPSASAAPAASDGSAACTAGNITVTAVTDTNSYAAGAAPQLSFSILNTGSTPCTINAGTSKQVYTITSGSETYWVSTDCQTDPSDTPAMLAPGVAVTSTPFAWNRVRSSPSTCGGTQTAVPAGGASYHLKVSVDGIASADTTQFILN</sequence>
<dbReference type="Proteomes" id="UP000257080">
    <property type="component" value="Unassembled WGS sequence"/>
</dbReference>
<evidence type="ECO:0000313" key="2">
    <source>
        <dbReference type="EMBL" id="RFA25238.1"/>
    </source>
</evidence>
<evidence type="ECO:0008006" key="4">
    <source>
        <dbReference type="Google" id="ProtNLM"/>
    </source>
</evidence>